<comment type="subcellular location">
    <subcellularLocation>
        <location evidence="1">Cell membrane</location>
        <topology evidence="1">Multi-pass membrane protein</topology>
    </subcellularLocation>
</comment>
<keyword evidence="5 7" id="KW-1133">Transmembrane helix</keyword>
<proteinExistence type="inferred from homology"/>
<evidence type="ECO:0000256" key="2">
    <source>
        <dbReference type="ARBA" id="ARBA00005745"/>
    </source>
</evidence>
<dbReference type="Gene3D" id="1.20.81.30">
    <property type="entry name" value="Type II secretion system (T2SS), domain F"/>
    <property type="match status" value="2"/>
</dbReference>
<dbReference type="EMBL" id="PCVC01000033">
    <property type="protein sequence ID" value="PIQ67009.1"/>
    <property type="molecule type" value="Genomic_DNA"/>
</dbReference>
<dbReference type="Proteomes" id="UP000229834">
    <property type="component" value="Unassembled WGS sequence"/>
</dbReference>
<feature type="transmembrane region" description="Helical" evidence="7">
    <location>
        <begin position="186"/>
        <end position="205"/>
    </location>
</feature>
<accession>A0A2H0K6Y2</accession>
<dbReference type="PANTHER" id="PTHR30012:SF0">
    <property type="entry name" value="TYPE II SECRETION SYSTEM PROTEIN F-RELATED"/>
    <property type="match status" value="1"/>
</dbReference>
<dbReference type="GO" id="GO:0005886">
    <property type="term" value="C:plasma membrane"/>
    <property type="evidence" value="ECO:0007669"/>
    <property type="project" value="UniProtKB-SubCell"/>
</dbReference>
<dbReference type="AlphaFoldDB" id="A0A2H0K6Y2"/>
<evidence type="ECO:0000313" key="9">
    <source>
        <dbReference type="EMBL" id="PIQ67009.1"/>
    </source>
</evidence>
<evidence type="ECO:0000313" key="10">
    <source>
        <dbReference type="Proteomes" id="UP000229834"/>
    </source>
</evidence>
<keyword evidence="6 7" id="KW-0472">Membrane</keyword>
<feature type="domain" description="Type II secretion system protein GspF" evidence="8">
    <location>
        <begin position="33"/>
        <end position="156"/>
    </location>
</feature>
<dbReference type="InterPro" id="IPR003004">
    <property type="entry name" value="GspF/PilC"/>
</dbReference>
<evidence type="ECO:0000256" key="3">
    <source>
        <dbReference type="ARBA" id="ARBA00022475"/>
    </source>
</evidence>
<organism evidence="9 10">
    <name type="scientific">Candidatus Zambryskibacteria bacterium CG11_big_fil_rev_8_21_14_0_20_40_24</name>
    <dbReference type="NCBI Taxonomy" id="1975116"/>
    <lineage>
        <taxon>Bacteria</taxon>
        <taxon>Candidatus Zambryskiibacteriota</taxon>
    </lineage>
</organism>
<sequence>MNKKNTSSKEVGVKLKNNHISVLRLTIKQQTFFAKRLSFLLKAGIPLVESLRMLEEQTFSKKYAKILKLITESVSGGQTLSASLSKFRGMFGSFAINIISVGEMTGILSENLDYLAEELKKKHSLRKKLIGSFIYPALIAVATLGITSFLMIYLFPKLMPVFNSLKVELPISTRTVIWLSDFLRHYGFYLVIVLIFLVIIFIISLNKSKGFHLFIDRTILRIPLVGTIVQYYNLANLSRTLGLLLKGGMTPSEAIPITAKTTNNRVYRREIMALSHTV</sequence>
<dbReference type="InterPro" id="IPR018076">
    <property type="entry name" value="T2SS_GspF_dom"/>
</dbReference>
<name>A0A2H0K6Y2_9BACT</name>
<evidence type="ECO:0000256" key="1">
    <source>
        <dbReference type="ARBA" id="ARBA00004651"/>
    </source>
</evidence>
<keyword evidence="4 7" id="KW-0812">Transmembrane</keyword>
<reference evidence="9 10" key="1">
    <citation type="submission" date="2017-09" db="EMBL/GenBank/DDBJ databases">
        <title>Depth-based differentiation of microbial function through sediment-hosted aquifers and enrichment of novel symbionts in the deep terrestrial subsurface.</title>
        <authorList>
            <person name="Probst A.J."/>
            <person name="Ladd B."/>
            <person name="Jarett J.K."/>
            <person name="Geller-Mcgrath D.E."/>
            <person name="Sieber C.M."/>
            <person name="Emerson J.B."/>
            <person name="Anantharaman K."/>
            <person name="Thomas B.C."/>
            <person name="Malmstrom R."/>
            <person name="Stieglmeier M."/>
            <person name="Klingl A."/>
            <person name="Woyke T."/>
            <person name="Ryan C.M."/>
            <person name="Banfield J.F."/>
        </authorList>
    </citation>
    <scope>NUCLEOTIDE SEQUENCE [LARGE SCALE GENOMIC DNA]</scope>
    <source>
        <strain evidence="9">CG11_big_fil_rev_8_21_14_0_20_40_24</strain>
    </source>
</reference>
<comment type="caution">
    <text evidence="9">The sequence shown here is derived from an EMBL/GenBank/DDBJ whole genome shotgun (WGS) entry which is preliminary data.</text>
</comment>
<dbReference type="PANTHER" id="PTHR30012">
    <property type="entry name" value="GENERAL SECRETION PATHWAY PROTEIN"/>
    <property type="match status" value="1"/>
</dbReference>
<gene>
    <name evidence="9" type="ORF">COV95_01035</name>
</gene>
<evidence type="ECO:0000256" key="5">
    <source>
        <dbReference type="ARBA" id="ARBA00022989"/>
    </source>
</evidence>
<evidence type="ECO:0000256" key="7">
    <source>
        <dbReference type="SAM" id="Phobius"/>
    </source>
</evidence>
<feature type="non-terminal residue" evidence="9">
    <location>
        <position position="278"/>
    </location>
</feature>
<dbReference type="Pfam" id="PF00482">
    <property type="entry name" value="T2SSF"/>
    <property type="match status" value="1"/>
</dbReference>
<evidence type="ECO:0000256" key="4">
    <source>
        <dbReference type="ARBA" id="ARBA00022692"/>
    </source>
</evidence>
<keyword evidence="3" id="KW-1003">Cell membrane</keyword>
<evidence type="ECO:0000259" key="8">
    <source>
        <dbReference type="Pfam" id="PF00482"/>
    </source>
</evidence>
<dbReference type="InterPro" id="IPR042094">
    <property type="entry name" value="T2SS_GspF_sf"/>
</dbReference>
<protein>
    <recommendedName>
        <fullName evidence="8">Type II secretion system protein GspF domain-containing protein</fullName>
    </recommendedName>
</protein>
<comment type="similarity">
    <text evidence="2">Belongs to the GSP F family.</text>
</comment>
<feature type="transmembrane region" description="Helical" evidence="7">
    <location>
        <begin position="129"/>
        <end position="155"/>
    </location>
</feature>
<evidence type="ECO:0000256" key="6">
    <source>
        <dbReference type="ARBA" id="ARBA00023136"/>
    </source>
</evidence>